<evidence type="ECO:0000313" key="1">
    <source>
        <dbReference type="EMBL" id="EJW89225.1"/>
    </source>
</evidence>
<dbReference type="EMBL" id="AMCI01009618">
    <property type="protein sequence ID" value="EJW89225.1"/>
    <property type="molecule type" value="Genomic_DNA"/>
</dbReference>
<accession>J9BNR4</accession>
<dbReference type="AlphaFoldDB" id="J9BNR4"/>
<reference evidence="1" key="1">
    <citation type="journal article" date="2012" name="PLoS ONE">
        <title>Gene sets for utilization of primary and secondary nutrition supplies in the distal gut of endangered iberian lynx.</title>
        <authorList>
            <person name="Alcaide M."/>
            <person name="Messina E."/>
            <person name="Richter M."/>
            <person name="Bargiela R."/>
            <person name="Peplies J."/>
            <person name="Huws S.A."/>
            <person name="Newbold C.J."/>
            <person name="Golyshin P.N."/>
            <person name="Simon M.A."/>
            <person name="Lopez G."/>
            <person name="Yakimov M.M."/>
            <person name="Ferrer M."/>
        </authorList>
    </citation>
    <scope>NUCLEOTIDE SEQUENCE</scope>
</reference>
<comment type="caution">
    <text evidence="1">The sequence shown here is derived from an EMBL/GenBank/DDBJ whole genome shotgun (WGS) entry which is preliminary data.</text>
</comment>
<proteinExistence type="predicted"/>
<sequence length="45" mass="5247">MPVHKFQNDADVLPETAHDGHFPARQQMLFQLNEGQRFCHFPVLV</sequence>
<protein>
    <submittedName>
        <fullName evidence="1">Uncharacterized protein</fullName>
    </submittedName>
</protein>
<organism evidence="1">
    <name type="scientific">gut metagenome</name>
    <dbReference type="NCBI Taxonomy" id="749906"/>
    <lineage>
        <taxon>unclassified sequences</taxon>
        <taxon>metagenomes</taxon>
        <taxon>organismal metagenomes</taxon>
    </lineage>
</organism>
<name>J9BNR4_9ZZZZ</name>
<gene>
    <name evidence="1" type="ORF">EVA_22664</name>
</gene>